<dbReference type="GO" id="GO:0016765">
    <property type="term" value="F:transferase activity, transferring alkyl or aryl (other than methyl) groups"/>
    <property type="evidence" value="ECO:0007669"/>
    <property type="project" value="InterPro"/>
</dbReference>
<evidence type="ECO:0000313" key="7">
    <source>
        <dbReference type="Proteomes" id="UP000481861"/>
    </source>
</evidence>
<dbReference type="PANTHER" id="PTHR42723">
    <property type="entry name" value="CHLOROPHYLL SYNTHASE"/>
    <property type="match status" value="1"/>
</dbReference>
<evidence type="ECO:0000313" key="6">
    <source>
        <dbReference type="EMBL" id="KAF2871939.1"/>
    </source>
</evidence>
<dbReference type="OrthoDB" id="434972at2759"/>
<evidence type="ECO:0000256" key="4">
    <source>
        <dbReference type="ARBA" id="ARBA00023136"/>
    </source>
</evidence>
<keyword evidence="7" id="KW-1185">Reference proteome</keyword>
<proteinExistence type="predicted"/>
<gene>
    <name evidence="6" type="ORF">BDV95DRAFT_628413</name>
</gene>
<dbReference type="InterPro" id="IPR050475">
    <property type="entry name" value="Prenyltransferase_related"/>
</dbReference>
<feature type="transmembrane region" description="Helical" evidence="5">
    <location>
        <begin position="111"/>
        <end position="130"/>
    </location>
</feature>
<keyword evidence="3 5" id="KW-1133">Transmembrane helix</keyword>
<accession>A0A7C8M929</accession>
<dbReference type="GO" id="GO:0016020">
    <property type="term" value="C:membrane"/>
    <property type="evidence" value="ECO:0007669"/>
    <property type="project" value="UniProtKB-SubCell"/>
</dbReference>
<dbReference type="PANTHER" id="PTHR42723:SF1">
    <property type="entry name" value="CHLOROPHYLL SYNTHASE, CHLOROPLASTIC"/>
    <property type="match status" value="1"/>
</dbReference>
<keyword evidence="6" id="KW-0808">Transferase</keyword>
<dbReference type="Pfam" id="PF01040">
    <property type="entry name" value="UbiA"/>
    <property type="match status" value="1"/>
</dbReference>
<keyword evidence="2 5" id="KW-0812">Transmembrane</keyword>
<evidence type="ECO:0000256" key="3">
    <source>
        <dbReference type="ARBA" id="ARBA00022989"/>
    </source>
</evidence>
<evidence type="ECO:0000256" key="1">
    <source>
        <dbReference type="ARBA" id="ARBA00004141"/>
    </source>
</evidence>
<dbReference type="EMBL" id="JAADJZ010000010">
    <property type="protein sequence ID" value="KAF2871939.1"/>
    <property type="molecule type" value="Genomic_DNA"/>
</dbReference>
<comment type="subcellular location">
    <subcellularLocation>
        <location evidence="1">Membrane</location>
        <topology evidence="1">Multi-pass membrane protein</topology>
    </subcellularLocation>
</comment>
<dbReference type="AlphaFoldDB" id="A0A7C8M929"/>
<protein>
    <submittedName>
        <fullName evidence="6">UbiA prenyltransferase family</fullName>
    </submittedName>
</protein>
<evidence type="ECO:0000256" key="2">
    <source>
        <dbReference type="ARBA" id="ARBA00022692"/>
    </source>
</evidence>
<dbReference type="Proteomes" id="UP000481861">
    <property type="component" value="Unassembled WGS sequence"/>
</dbReference>
<comment type="caution">
    <text evidence="6">The sequence shown here is derived from an EMBL/GenBank/DDBJ whole genome shotgun (WGS) entry which is preliminary data.</text>
</comment>
<feature type="transmembrane region" description="Helical" evidence="5">
    <location>
        <begin position="189"/>
        <end position="211"/>
    </location>
</feature>
<dbReference type="CDD" id="cd13965">
    <property type="entry name" value="PT_UbiA_3"/>
    <property type="match status" value="1"/>
</dbReference>
<reference evidence="6 7" key="1">
    <citation type="submission" date="2020-01" db="EMBL/GenBank/DDBJ databases">
        <authorList>
            <consortium name="DOE Joint Genome Institute"/>
            <person name="Haridas S."/>
            <person name="Albert R."/>
            <person name="Binder M."/>
            <person name="Bloem J."/>
            <person name="Labutti K."/>
            <person name="Salamov A."/>
            <person name="Andreopoulos B."/>
            <person name="Baker S.E."/>
            <person name="Barry K."/>
            <person name="Bills G."/>
            <person name="Bluhm B.H."/>
            <person name="Cannon C."/>
            <person name="Castanera R."/>
            <person name="Culley D.E."/>
            <person name="Daum C."/>
            <person name="Ezra D."/>
            <person name="Gonzalez J.B."/>
            <person name="Henrissat B."/>
            <person name="Kuo A."/>
            <person name="Liang C."/>
            <person name="Lipzen A."/>
            <person name="Lutzoni F."/>
            <person name="Magnuson J."/>
            <person name="Mondo S."/>
            <person name="Nolan M."/>
            <person name="Ohm R."/>
            <person name="Pangilinan J."/>
            <person name="Park H.-J.H."/>
            <person name="Ramirez L."/>
            <person name="Alfaro M."/>
            <person name="Sun H."/>
            <person name="Tritt A."/>
            <person name="Yoshinaga Y."/>
            <person name="Zwiers L.-H.L."/>
            <person name="Turgeon B.G."/>
            <person name="Goodwin S.B."/>
            <person name="Spatafora J.W."/>
            <person name="Crous P.W."/>
            <person name="Grigoriev I.V."/>
        </authorList>
    </citation>
    <scope>NUCLEOTIDE SEQUENCE [LARGE SCALE GENOMIC DNA]</scope>
    <source>
        <strain evidence="6 7">CBS 611.86</strain>
    </source>
</reference>
<feature type="transmembrane region" description="Helical" evidence="5">
    <location>
        <begin position="292"/>
        <end position="311"/>
    </location>
</feature>
<feature type="transmembrane region" description="Helical" evidence="5">
    <location>
        <begin position="262"/>
        <end position="280"/>
    </location>
</feature>
<feature type="transmembrane region" description="Helical" evidence="5">
    <location>
        <begin position="232"/>
        <end position="250"/>
    </location>
</feature>
<name>A0A7C8M929_9PLEO</name>
<keyword evidence="4 5" id="KW-0472">Membrane</keyword>
<sequence>MSRYVEAALPSLDDSFETLSYHAKTIWLFTRSDLKTIVIPSTFFGLLAAYSGPPLMTSTLTLSSILLRTPYVLLWVWSTLLPFNINNQCHPDSIAEDRFNKPWRPMPGNRIAPKHAITLMCILYVVNLAIGFQLGAVRQSVALLLLGIWYNRLGGADRSCMEKNFINGAGYVSFITGALSVAANTPRTLVTTAAIAVPWFTIIGATIFTTVHMQDLEDQEGDAARGRWTVPLVLGDAVARYIIAVAVPAWSVFTPFFMKSRVSGFVLPNLLAAVVAFRVLRYRYKEEDRATFIIWNMWILSIYAIPLSVVVS</sequence>
<dbReference type="InterPro" id="IPR000537">
    <property type="entry name" value="UbiA_prenyltransferase"/>
</dbReference>
<organism evidence="6 7">
    <name type="scientific">Massariosphaeria phaeospora</name>
    <dbReference type="NCBI Taxonomy" id="100035"/>
    <lineage>
        <taxon>Eukaryota</taxon>
        <taxon>Fungi</taxon>
        <taxon>Dikarya</taxon>
        <taxon>Ascomycota</taxon>
        <taxon>Pezizomycotina</taxon>
        <taxon>Dothideomycetes</taxon>
        <taxon>Pleosporomycetidae</taxon>
        <taxon>Pleosporales</taxon>
        <taxon>Pleosporales incertae sedis</taxon>
        <taxon>Massariosphaeria</taxon>
    </lineage>
</organism>
<evidence type="ECO:0000256" key="5">
    <source>
        <dbReference type="SAM" id="Phobius"/>
    </source>
</evidence>